<accession>A0A7Y2RHZ5</accession>
<dbReference type="PROSITE" id="PS51257">
    <property type="entry name" value="PROKAR_LIPOPROTEIN"/>
    <property type="match status" value="1"/>
</dbReference>
<dbReference type="EMBL" id="JABERL010000056">
    <property type="protein sequence ID" value="NNH78849.1"/>
    <property type="molecule type" value="Genomic_DNA"/>
</dbReference>
<protein>
    <recommendedName>
        <fullName evidence="3">Lipoprotein</fullName>
    </recommendedName>
</protein>
<proteinExistence type="predicted"/>
<dbReference type="AlphaFoldDB" id="A0A7Y2RHZ5"/>
<gene>
    <name evidence="1" type="ORF">HLH17_14590</name>
</gene>
<reference evidence="1 2" key="1">
    <citation type="submission" date="2020-04" db="EMBL/GenBank/DDBJ databases">
        <title>Acinetobacter Taxon 24.</title>
        <authorList>
            <person name="Nemec A."/>
            <person name="Radolfova-Krizova L."/>
            <person name="Higgins P.G."/>
            <person name="Spanelova P."/>
        </authorList>
    </citation>
    <scope>NUCLEOTIDE SEQUENCE [LARGE SCALE GENOMIC DNA]</scope>
    <source>
        <strain evidence="1 2">ANC 5380</strain>
    </source>
</reference>
<sequence length="273" mass="31046">MKKVFFATLLAMTILGGCGKNPYDEPLSFQSKELMSESASKIRAGLNAEEIQIFDWALENIDLNTFNTAEKLKEYLGESTSFRKLAVRAINDRKQPVFDESARLKSIESDWFEAHAQLSKINASDVRLSTSHEFMTRGYPVVSFNVHNASKFNISQLTWQAHLFLDGDKEPYVSSVVIDSYTHGSKSNGLKENEKVRRSLVVDQFTALIDPDVKKWTDLKAQNAKSKRVEITLIPTSSKDFSDQYFISDNVPESIKRYEMEKGLIERAEKLVL</sequence>
<organism evidence="1 2">
    <name type="scientific">Acinetobacter terrae</name>
    <dbReference type="NCBI Taxonomy" id="2731247"/>
    <lineage>
        <taxon>Bacteria</taxon>
        <taxon>Pseudomonadati</taxon>
        <taxon>Pseudomonadota</taxon>
        <taxon>Gammaproteobacteria</taxon>
        <taxon>Moraxellales</taxon>
        <taxon>Moraxellaceae</taxon>
        <taxon>Acinetobacter</taxon>
        <taxon>Acinetobacter Taxon 24</taxon>
    </lineage>
</organism>
<dbReference type="Proteomes" id="UP000569202">
    <property type="component" value="Unassembled WGS sequence"/>
</dbReference>
<evidence type="ECO:0000313" key="2">
    <source>
        <dbReference type="Proteomes" id="UP000569202"/>
    </source>
</evidence>
<comment type="caution">
    <text evidence="1">The sequence shown here is derived from an EMBL/GenBank/DDBJ whole genome shotgun (WGS) entry which is preliminary data.</text>
</comment>
<dbReference type="RefSeq" id="WP_171541042.1">
    <property type="nucleotide sequence ID" value="NZ_JABERL010000056.1"/>
</dbReference>
<evidence type="ECO:0008006" key="3">
    <source>
        <dbReference type="Google" id="ProtNLM"/>
    </source>
</evidence>
<evidence type="ECO:0000313" key="1">
    <source>
        <dbReference type="EMBL" id="NNH78849.1"/>
    </source>
</evidence>
<name>A0A7Y2RHZ5_9GAMM</name>